<dbReference type="Proteomes" id="UP001519418">
    <property type="component" value="Unassembled WGS sequence"/>
</dbReference>
<organism evidence="2 3">
    <name type="scientific">Fructobacillus papyriferae</name>
    <dbReference type="NCBI Taxonomy" id="2713171"/>
    <lineage>
        <taxon>Bacteria</taxon>
        <taxon>Bacillati</taxon>
        <taxon>Bacillota</taxon>
        <taxon>Bacilli</taxon>
        <taxon>Lactobacillales</taxon>
        <taxon>Lactobacillaceae</taxon>
        <taxon>Fructobacillus</taxon>
    </lineage>
</organism>
<feature type="transmembrane region" description="Helical" evidence="1">
    <location>
        <begin position="123"/>
        <end position="145"/>
    </location>
</feature>
<evidence type="ECO:0000313" key="3">
    <source>
        <dbReference type="Proteomes" id="UP001519418"/>
    </source>
</evidence>
<keyword evidence="1" id="KW-0472">Membrane</keyword>
<keyword evidence="1" id="KW-0812">Transmembrane</keyword>
<comment type="caution">
    <text evidence="2">The sequence shown here is derived from an EMBL/GenBank/DDBJ whole genome shotgun (WGS) entry which is preliminary data.</text>
</comment>
<feature type="transmembrane region" description="Helical" evidence="1">
    <location>
        <begin position="94"/>
        <end position="116"/>
    </location>
</feature>
<gene>
    <name evidence="2" type="ORF">G6R27_00315</name>
</gene>
<evidence type="ECO:0000313" key="2">
    <source>
        <dbReference type="EMBL" id="MBS9334480.1"/>
    </source>
</evidence>
<feature type="transmembrane region" description="Helical" evidence="1">
    <location>
        <begin position="151"/>
        <end position="175"/>
    </location>
</feature>
<keyword evidence="1" id="KW-1133">Transmembrane helix</keyword>
<dbReference type="RefSeq" id="WP_213819099.1">
    <property type="nucleotide sequence ID" value="NZ_JAAMFI010000001.1"/>
</dbReference>
<keyword evidence="3" id="KW-1185">Reference proteome</keyword>
<evidence type="ECO:0000256" key="1">
    <source>
        <dbReference type="SAM" id="Phobius"/>
    </source>
</evidence>
<proteinExistence type="predicted"/>
<reference evidence="2 3" key="1">
    <citation type="submission" date="2020-02" db="EMBL/GenBank/DDBJ databases">
        <title>Fructobacillus sp. isolated from paper mulberry of Taiwan.</title>
        <authorList>
            <person name="Lin S.-T."/>
        </authorList>
    </citation>
    <scope>NUCLEOTIDE SEQUENCE [LARGE SCALE GENOMIC DNA]</scope>
    <source>
        <strain evidence="2 3">M1-10</strain>
    </source>
</reference>
<protein>
    <submittedName>
        <fullName evidence="2">DUF1700 domain-containing protein</fullName>
    </submittedName>
</protein>
<name>A0ABS5QN38_9LACO</name>
<accession>A0ABS5QN38</accession>
<sequence length="201" mass="22610">MTYLEKLEQALSGLSKQERQEKIDECRHYIETHQLDDAAAFQLLGTPTELAEKMRADVANKKELSEDDDEKKWLDPTAQKKTKTSKSWHDTLPFWLLVLGVPIWMPLLLALFLLLWIFSIVAWLMMFAFTLASAFVGIAGVVVLPQAFWGGLFYIGSAVSAIGLTVIFTPLAVFLSVKATDWTKRVGLSLLTAVRKVVLHE</sequence>
<dbReference type="EMBL" id="JAAMFI010000001">
    <property type="protein sequence ID" value="MBS9334480.1"/>
    <property type="molecule type" value="Genomic_DNA"/>
</dbReference>